<evidence type="ECO:0000313" key="8">
    <source>
        <dbReference type="Proteomes" id="UP000635902"/>
    </source>
</evidence>
<dbReference type="Gene3D" id="1.10.10.60">
    <property type="entry name" value="Homeodomain-like"/>
    <property type="match status" value="1"/>
</dbReference>
<evidence type="ECO:0000259" key="6">
    <source>
        <dbReference type="PROSITE" id="PS50977"/>
    </source>
</evidence>
<keyword evidence="8" id="KW-1185">Reference proteome</keyword>
<dbReference type="SUPFAM" id="SSF46689">
    <property type="entry name" value="Homeodomain-like"/>
    <property type="match status" value="1"/>
</dbReference>
<reference evidence="7 8" key="1">
    <citation type="submission" date="2020-10" db="EMBL/GenBank/DDBJ databases">
        <title>Novel species in genus Corynebacterium.</title>
        <authorList>
            <person name="Zhang G."/>
        </authorList>
    </citation>
    <scope>NUCLEOTIDE SEQUENCE [LARGE SCALE GENOMIC DNA]</scope>
    <source>
        <strain evidence="7 8">DSM 45110</strain>
    </source>
</reference>
<dbReference type="RefSeq" id="WP_194555760.1">
    <property type="nucleotide sequence ID" value="NZ_JADKMY010000001.1"/>
</dbReference>
<keyword evidence="2 4" id="KW-0238">DNA-binding</keyword>
<proteinExistence type="predicted"/>
<name>A0ABR9ZHQ2_9CORY</name>
<dbReference type="SUPFAM" id="SSF48498">
    <property type="entry name" value="Tetracyclin repressor-like, C-terminal domain"/>
    <property type="match status" value="1"/>
</dbReference>
<dbReference type="Pfam" id="PF02909">
    <property type="entry name" value="TetR_C_1"/>
    <property type="match status" value="1"/>
</dbReference>
<feature type="region of interest" description="Disordered" evidence="5">
    <location>
        <begin position="102"/>
        <end position="127"/>
    </location>
</feature>
<dbReference type="InterPro" id="IPR036271">
    <property type="entry name" value="Tet_transcr_reg_TetR-rel_C_sf"/>
</dbReference>
<keyword evidence="3" id="KW-0804">Transcription</keyword>
<evidence type="ECO:0000313" key="7">
    <source>
        <dbReference type="EMBL" id="MBF4552889.1"/>
    </source>
</evidence>
<feature type="DNA-binding region" description="H-T-H motif" evidence="4">
    <location>
        <begin position="57"/>
        <end position="76"/>
    </location>
</feature>
<dbReference type="InterPro" id="IPR009057">
    <property type="entry name" value="Homeodomain-like_sf"/>
</dbReference>
<feature type="region of interest" description="Disordered" evidence="5">
    <location>
        <begin position="1"/>
        <end position="35"/>
    </location>
</feature>
<dbReference type="InterPro" id="IPR001647">
    <property type="entry name" value="HTH_TetR"/>
</dbReference>
<evidence type="ECO:0000256" key="4">
    <source>
        <dbReference type="PROSITE-ProRule" id="PRU00335"/>
    </source>
</evidence>
<sequence>MPQQRRSAPGARTPAKKAARGPAARRASGKTRAALTREGVLEATIRMLDKQGEEKLTLRGLAAELGSGVASIYWYAENKDQLLDVATGEIISRAVADYRRGEAGADADSESTRGGEPAFQPDPDTSAETADALNEVRKLILSLYRQMEMHPWLPIRLMRSDPDVDGSLEFWEQLGRPLQRTTLSVKQQLTATMTLMNYASGTGAENAFRTQMQDSGQVMELQAMGEQVARWKALSAGDFPFVRSVVDVFMHHDDSEQFVDGLDLTLRGIEYQANQAQRSQ</sequence>
<dbReference type="Proteomes" id="UP000635902">
    <property type="component" value="Unassembled WGS sequence"/>
</dbReference>
<feature type="domain" description="HTH tetR-type" evidence="6">
    <location>
        <begin position="34"/>
        <end position="94"/>
    </location>
</feature>
<evidence type="ECO:0000256" key="1">
    <source>
        <dbReference type="ARBA" id="ARBA00023015"/>
    </source>
</evidence>
<dbReference type="PROSITE" id="PS50977">
    <property type="entry name" value="HTH_TETR_2"/>
    <property type="match status" value="1"/>
</dbReference>
<protein>
    <submittedName>
        <fullName evidence="7">Helix-turn-helix transcriptional regulator</fullName>
    </submittedName>
</protein>
<dbReference type="InterPro" id="IPR004111">
    <property type="entry name" value="Repressor_TetR_C"/>
</dbReference>
<keyword evidence="1" id="KW-0805">Transcription regulation</keyword>
<dbReference type="EMBL" id="JADKMY010000001">
    <property type="protein sequence ID" value="MBF4552889.1"/>
    <property type="molecule type" value="Genomic_DNA"/>
</dbReference>
<dbReference type="Gene3D" id="1.10.357.10">
    <property type="entry name" value="Tetracycline Repressor, domain 2"/>
    <property type="match status" value="1"/>
</dbReference>
<evidence type="ECO:0000256" key="2">
    <source>
        <dbReference type="ARBA" id="ARBA00023125"/>
    </source>
</evidence>
<evidence type="ECO:0000256" key="5">
    <source>
        <dbReference type="SAM" id="MobiDB-lite"/>
    </source>
</evidence>
<dbReference type="Pfam" id="PF00440">
    <property type="entry name" value="TetR_N"/>
    <property type="match status" value="1"/>
</dbReference>
<evidence type="ECO:0000256" key="3">
    <source>
        <dbReference type="ARBA" id="ARBA00023163"/>
    </source>
</evidence>
<accession>A0ABR9ZHQ2</accession>
<gene>
    <name evidence="7" type="ORF">IRY30_02180</name>
</gene>
<organism evidence="7 8">
    <name type="scientific">Corynebacterium suicordis DSM 45110</name>
    <dbReference type="NCBI Taxonomy" id="1121369"/>
    <lineage>
        <taxon>Bacteria</taxon>
        <taxon>Bacillati</taxon>
        <taxon>Actinomycetota</taxon>
        <taxon>Actinomycetes</taxon>
        <taxon>Mycobacteriales</taxon>
        <taxon>Corynebacteriaceae</taxon>
        <taxon>Corynebacterium</taxon>
    </lineage>
</organism>
<comment type="caution">
    <text evidence="7">The sequence shown here is derived from an EMBL/GenBank/DDBJ whole genome shotgun (WGS) entry which is preliminary data.</text>
</comment>